<organism evidence="2 3">
    <name type="scientific">Paraburkholderia kirstenboschensis</name>
    <dbReference type="NCBI Taxonomy" id="1245436"/>
    <lineage>
        <taxon>Bacteria</taxon>
        <taxon>Pseudomonadati</taxon>
        <taxon>Pseudomonadota</taxon>
        <taxon>Betaproteobacteria</taxon>
        <taxon>Burkholderiales</taxon>
        <taxon>Burkholderiaceae</taxon>
        <taxon>Paraburkholderia</taxon>
    </lineage>
</organism>
<keyword evidence="1" id="KW-0812">Transmembrane</keyword>
<accession>A0ABZ0ET71</accession>
<reference evidence="2 3" key="1">
    <citation type="submission" date="2023-10" db="EMBL/GenBank/DDBJ databases">
        <title>Surface-active antibiotics is a multifunctional adaptation for post-fire microbes.</title>
        <authorList>
            <person name="Liu M.D."/>
            <person name="Du Y."/>
            <person name="Koupaei S.K."/>
            <person name="Kim N.R."/>
            <person name="Zhang W."/>
            <person name="Traxler M.F."/>
        </authorList>
    </citation>
    <scope>NUCLEOTIDE SEQUENCE [LARGE SCALE GENOMIC DNA]</scope>
    <source>
        <strain evidence="2 3">F3</strain>
    </source>
</reference>
<keyword evidence="1" id="KW-0472">Membrane</keyword>
<gene>
    <name evidence="2" type="ORF">RW095_26720</name>
</gene>
<protein>
    <submittedName>
        <fullName evidence="2">Uncharacterized protein</fullName>
    </submittedName>
</protein>
<evidence type="ECO:0000256" key="1">
    <source>
        <dbReference type="SAM" id="Phobius"/>
    </source>
</evidence>
<sequence>MSWHHGDWLSLAQAAVSAVAILGAFGVVLFQNWAQTRQAHRLAITFAKRAYQTANEFVFALEIHYDSPSLLNAIDVLIDRRTSFDRLLLLPLDVHTISQIELVRSSITKLISVCRRAESELGSEHEDPARPAKSAKMVCLEMKQAIDAMQT</sequence>
<proteinExistence type="predicted"/>
<feature type="transmembrane region" description="Helical" evidence="1">
    <location>
        <begin position="12"/>
        <end position="34"/>
    </location>
</feature>
<dbReference type="EMBL" id="CP136513">
    <property type="protein sequence ID" value="WOD19806.1"/>
    <property type="molecule type" value="Genomic_DNA"/>
</dbReference>
<evidence type="ECO:0000313" key="2">
    <source>
        <dbReference type="EMBL" id="WOD19806.1"/>
    </source>
</evidence>
<evidence type="ECO:0000313" key="3">
    <source>
        <dbReference type="Proteomes" id="UP001302652"/>
    </source>
</evidence>
<name>A0ABZ0ET71_9BURK</name>
<keyword evidence="1" id="KW-1133">Transmembrane helix</keyword>
<keyword evidence="3" id="KW-1185">Reference proteome</keyword>
<dbReference type="RefSeq" id="WP_317021829.1">
    <property type="nucleotide sequence ID" value="NZ_CP136513.1"/>
</dbReference>
<dbReference type="Proteomes" id="UP001302652">
    <property type="component" value="Chromosome 1"/>
</dbReference>